<proteinExistence type="inferred from homology"/>
<dbReference type="InterPro" id="IPR012908">
    <property type="entry name" value="PGAP1-ab_dom-like"/>
</dbReference>
<dbReference type="Gene3D" id="3.40.50.1820">
    <property type="entry name" value="alpha/beta hydrolase"/>
    <property type="match status" value="1"/>
</dbReference>
<dbReference type="SUPFAM" id="SSF69322">
    <property type="entry name" value="Tricorn protease domain 2"/>
    <property type="match status" value="1"/>
</dbReference>
<feature type="domain" description="Nephrocystin 3-like N-terminal" evidence="7">
    <location>
        <begin position="320"/>
        <end position="482"/>
    </location>
</feature>
<keyword evidence="4" id="KW-0813">Transport</keyword>
<evidence type="ECO:0000259" key="7">
    <source>
        <dbReference type="Pfam" id="PF24883"/>
    </source>
</evidence>
<evidence type="ECO:0000259" key="5">
    <source>
        <dbReference type="Pfam" id="PF07819"/>
    </source>
</evidence>
<dbReference type="GO" id="GO:0016788">
    <property type="term" value="F:hydrolase activity, acting on ester bonds"/>
    <property type="evidence" value="ECO:0007669"/>
    <property type="project" value="InterPro"/>
</dbReference>
<dbReference type="SUPFAM" id="SSF50998">
    <property type="entry name" value="Quinoprotein alcohol dehydrogenase-like"/>
    <property type="match status" value="1"/>
</dbReference>
<feature type="domain" description="GPI inositol-deacylase PGAP1-like alpha/beta" evidence="5">
    <location>
        <begin position="40"/>
        <end position="167"/>
    </location>
</feature>
<dbReference type="Pfam" id="PF24883">
    <property type="entry name" value="NPHP3_N"/>
    <property type="match status" value="1"/>
</dbReference>
<dbReference type="SUPFAM" id="SSF53474">
    <property type="entry name" value="alpha/beta-Hydrolases"/>
    <property type="match status" value="1"/>
</dbReference>
<dbReference type="SMART" id="SM00320">
    <property type="entry name" value="WD40"/>
    <property type="match status" value="6"/>
</dbReference>
<dbReference type="EMBL" id="KZ613943">
    <property type="protein sequence ID" value="PMD42345.1"/>
    <property type="molecule type" value="Genomic_DNA"/>
</dbReference>
<keyword evidence="9" id="KW-1185">Reference proteome</keyword>
<evidence type="ECO:0000256" key="2">
    <source>
        <dbReference type="ARBA" id="ARBA00015856"/>
    </source>
</evidence>
<evidence type="ECO:0000256" key="4">
    <source>
        <dbReference type="RuleBase" id="RU365011"/>
    </source>
</evidence>
<dbReference type="Pfam" id="PF07819">
    <property type="entry name" value="PGAP1"/>
    <property type="match status" value="1"/>
</dbReference>
<organism evidence="8 9">
    <name type="scientific">Hyaloscypha variabilis (strain UAMH 11265 / GT02V1 / F)</name>
    <name type="common">Meliniomyces variabilis</name>
    <dbReference type="NCBI Taxonomy" id="1149755"/>
    <lineage>
        <taxon>Eukaryota</taxon>
        <taxon>Fungi</taxon>
        <taxon>Dikarya</taxon>
        <taxon>Ascomycota</taxon>
        <taxon>Pezizomycotina</taxon>
        <taxon>Leotiomycetes</taxon>
        <taxon>Helotiales</taxon>
        <taxon>Hyaloscyphaceae</taxon>
        <taxon>Hyaloscypha</taxon>
        <taxon>Hyaloscypha variabilis</taxon>
    </lineage>
</organism>
<comment type="subcellular location">
    <subcellularLocation>
        <location evidence="4">Endoplasmic reticulum membrane</location>
    </subcellularLocation>
</comment>
<dbReference type="InterPro" id="IPR015943">
    <property type="entry name" value="WD40/YVTN_repeat-like_dom_sf"/>
</dbReference>
<dbReference type="InterPro" id="IPR029058">
    <property type="entry name" value="AB_hydrolase_fold"/>
</dbReference>
<dbReference type="Proteomes" id="UP000235786">
    <property type="component" value="Unassembled WGS sequence"/>
</dbReference>
<dbReference type="Gene3D" id="3.40.50.300">
    <property type="entry name" value="P-loop containing nucleotide triphosphate hydrolases"/>
    <property type="match status" value="1"/>
</dbReference>
<dbReference type="InterPro" id="IPR001680">
    <property type="entry name" value="WD40_rpt"/>
</dbReference>
<reference evidence="8 9" key="1">
    <citation type="submission" date="2016-04" db="EMBL/GenBank/DDBJ databases">
        <title>A degradative enzymes factory behind the ericoid mycorrhizal symbiosis.</title>
        <authorList>
            <consortium name="DOE Joint Genome Institute"/>
            <person name="Martino E."/>
            <person name="Morin E."/>
            <person name="Grelet G."/>
            <person name="Kuo A."/>
            <person name="Kohler A."/>
            <person name="Daghino S."/>
            <person name="Barry K."/>
            <person name="Choi C."/>
            <person name="Cichocki N."/>
            <person name="Clum A."/>
            <person name="Copeland A."/>
            <person name="Hainaut M."/>
            <person name="Haridas S."/>
            <person name="Labutti K."/>
            <person name="Lindquist E."/>
            <person name="Lipzen A."/>
            <person name="Khouja H.-R."/>
            <person name="Murat C."/>
            <person name="Ohm R."/>
            <person name="Olson A."/>
            <person name="Spatafora J."/>
            <person name="Veneault-Fourrey C."/>
            <person name="Henrissat B."/>
            <person name="Grigoriev I."/>
            <person name="Martin F."/>
            <person name="Perotto S."/>
        </authorList>
    </citation>
    <scope>NUCLEOTIDE SEQUENCE [LARGE SCALE GENOMIC DNA]</scope>
    <source>
        <strain evidence="8 9">F</strain>
    </source>
</reference>
<keyword evidence="4" id="KW-0378">Hydrolase</keyword>
<evidence type="ECO:0000313" key="9">
    <source>
        <dbReference type="Proteomes" id="UP000235786"/>
    </source>
</evidence>
<sequence>MGPNIFCSLFPASDYGSENTTGALGLNLLYSPSETLVDFVFVHGLGGGSRKTWSKTKSIKHYWPQEWLPRDPAFKNVRVYSFGYDSNYFMGKDNCLDIHQFGKLLLSSMSTVPGLSDAHTPIVLIGHSMGGLVIKKMYLLARQDPIYQMLANRIHTIYFLATPHQGSSSAKLLSRVLRASYSNRAYVMDLRQHSPAIQSINDDFRHHSASLTLLSFYETQKLRMGIFSKMIVGPDSAILNYPGEKQTPMNADHRSICKFKRTSDPNYLVVRDTLASTIKIVDKTKKKLWRCQVEGLRKYFGMSGKSENDLAAAEDARLPGTCKWFAEKKTFREWKEFASESPPVLWVTGKPGAGKSILAGYVIDHLRENKADCSYFFFKQADGSEARLGAFLRSMAFQMACTSTQVRQALLEMQEGEMNFDKDNVRTIWQKLFMSGIFQTGFSNHYWIVDGLDECVGWPRFFDLVLGKLDGSIPLRILIMSRESTLLEKSFIALGPKRFQTERLSTTDTLPDIERLVKAKSNFLAGKNDDDRAVLAKRILEKSNGCILWTALVLEKFSKAPCSEEELDKALENVPQGMGAWYQSTLETMAQATHEKTVAHAILTWTTCATRPLTTGELQDALKLDINETFSQIEEAVAAFCGQLVIVDKSGKVQMVHETAREFLLNDEFQSDLAVKTRDAHTRIARTCLTYLTGDAMRPLRSGRRVSAATDARNRAGFSVYACEAFSYHLSKADPLANDVMLLLYEFLSVNVLSWIEVVARTQGLLALIRMADHLRSYHKAAAAERSPLGKELPLIRGWATDLIRVVAKFGDAITKSPSAIYSIVLPFCPTESTVYNVARSGRRISVLGHSNASWDDRIACMDFPQGQTSAVCHGDEFFAVGLTTGAISLYHATSFQEYKILKHGEAVRFLSFKDKSDLMASCGFKTILVWNVRTAQIIHDFKAPQRCISLLFFGHTLIAASQKNYLASWDLNNDGAQKPDRPWNDSDENRSTPLQCTPRAISISVTHKMLAIAYVGQPILLWNMATDSYYGTCGKKLSSGETTTHAVSDLVFNPHIDLGLLAVSYLDGELALLDPFADREIESLRANCHTLAASPNGRLLAGGAGSGIVQIYDFDTLTLRYRIKSSELHIKQIAFSRDDHHFADIRGSQCNIWEPALLLRDLVRDDSSEGTSVSVYDAVSQETKVKISVMLVRPMEEVLVCGKEDGSVYAYNSKTGSQLRMLYRHKSLVRILAWGPQDNTLMSIDASNGIFAWKMTKTAKAGWIAEELKFQSRLDCGRSIIQVLINETASKFILSTRESDHLWSIDGQQQFVRTYSKPMIRKWIQHPQSALHMICLDGSAARICAWSDWSEVAYVHFDSEIKKLQLKTVTPYKWNHKQLILLELSEQGGSSDTRGLQILDAASLSTSGVCLTNDTNESANAKKEVNDFVTIKEEVIVSPISSPLISSLAHCIVHVIGIRDPNKLIFLDTHSWVCSADLGDLGGRSVSYVRHFFVPYDWLCGTRDLKCAISKRNVVLARNDNVVIVQGGLEHMEMVESLDVQAGSLSDEKY</sequence>
<dbReference type="GO" id="GO:0005789">
    <property type="term" value="C:endoplasmic reticulum membrane"/>
    <property type="evidence" value="ECO:0007669"/>
    <property type="project" value="UniProtKB-SubCell"/>
</dbReference>
<dbReference type="Pfam" id="PF22939">
    <property type="entry name" value="WHD_GPIID"/>
    <property type="match status" value="1"/>
</dbReference>
<dbReference type="SUPFAM" id="SSF52540">
    <property type="entry name" value="P-loop containing nucleoside triphosphate hydrolases"/>
    <property type="match status" value="1"/>
</dbReference>
<dbReference type="InterPro" id="IPR056884">
    <property type="entry name" value="NPHP3-like_N"/>
</dbReference>
<name>A0A2J6RV08_HYAVF</name>
<dbReference type="GO" id="GO:0015031">
    <property type="term" value="P:protein transport"/>
    <property type="evidence" value="ECO:0007669"/>
    <property type="project" value="UniProtKB-KW"/>
</dbReference>
<dbReference type="InterPro" id="IPR011047">
    <property type="entry name" value="Quinoprotein_ADH-like_sf"/>
</dbReference>
<keyword evidence="3" id="KW-0677">Repeat</keyword>
<dbReference type="Gene3D" id="2.130.10.10">
    <property type="entry name" value="YVTN repeat-like/Quinoprotein amine dehydrogenase"/>
    <property type="match status" value="2"/>
</dbReference>
<evidence type="ECO:0000259" key="6">
    <source>
        <dbReference type="Pfam" id="PF22939"/>
    </source>
</evidence>
<comment type="similarity">
    <text evidence="4">Belongs to the GPI inositol-deacylase family.</text>
</comment>
<keyword evidence="4" id="KW-0472">Membrane</keyword>
<dbReference type="PANTHER" id="PTHR10039:SF16">
    <property type="entry name" value="GPI INOSITOL-DEACYLASE"/>
    <property type="match status" value="1"/>
</dbReference>
<protein>
    <recommendedName>
        <fullName evidence="2 4">GPI inositol-deacylase</fullName>
        <ecNumber evidence="4">3.1.-.-</ecNumber>
    </recommendedName>
</protein>
<keyword evidence="4" id="KW-0653">Protein transport</keyword>
<evidence type="ECO:0000256" key="3">
    <source>
        <dbReference type="ARBA" id="ARBA00022737"/>
    </source>
</evidence>
<comment type="function">
    <text evidence="1 4">Involved in inositol deacylation of GPI-anchored proteins which plays important roles in the quality control and ER-associated degradation of GPI-anchored proteins.</text>
</comment>
<dbReference type="InterPro" id="IPR054471">
    <property type="entry name" value="GPIID_WHD"/>
</dbReference>
<dbReference type="InterPro" id="IPR027417">
    <property type="entry name" value="P-loop_NTPase"/>
</dbReference>
<dbReference type="EC" id="3.1.-.-" evidence="4"/>
<accession>A0A2J6RV08</accession>
<feature type="domain" description="GPI inositol-deacylase winged helix" evidence="6">
    <location>
        <begin position="586"/>
        <end position="676"/>
    </location>
</feature>
<dbReference type="OrthoDB" id="194358at2759"/>
<keyword evidence="4" id="KW-0256">Endoplasmic reticulum</keyword>
<evidence type="ECO:0000313" key="8">
    <source>
        <dbReference type="EMBL" id="PMD42345.1"/>
    </source>
</evidence>
<evidence type="ECO:0000256" key="1">
    <source>
        <dbReference type="ARBA" id="ARBA00003496"/>
    </source>
</evidence>
<gene>
    <name evidence="8" type="ORF">L207DRAFT_485815</name>
</gene>
<dbReference type="PANTHER" id="PTHR10039">
    <property type="entry name" value="AMELOGENIN"/>
    <property type="match status" value="1"/>
</dbReference>